<dbReference type="PANTHER" id="PTHR43685">
    <property type="entry name" value="GLYCOSYLTRANSFERASE"/>
    <property type="match status" value="1"/>
</dbReference>
<feature type="domain" description="Glycosyltransferase 2-like" evidence="1">
    <location>
        <begin position="3"/>
        <end position="112"/>
    </location>
</feature>
<keyword evidence="2" id="KW-0808">Transferase</keyword>
<name>A0ABT2SPS1_9FIRM</name>
<dbReference type="Proteomes" id="UP001652338">
    <property type="component" value="Unassembled WGS sequence"/>
</dbReference>
<keyword evidence="2" id="KW-0328">Glycosyltransferase</keyword>
<organism evidence="2 3">
    <name type="scientific">Muricoprocola aceti</name>
    <dbReference type="NCBI Taxonomy" id="2981772"/>
    <lineage>
        <taxon>Bacteria</taxon>
        <taxon>Bacillati</taxon>
        <taxon>Bacillota</taxon>
        <taxon>Clostridia</taxon>
        <taxon>Lachnospirales</taxon>
        <taxon>Lachnospiraceae</taxon>
        <taxon>Muricoprocola</taxon>
    </lineage>
</organism>
<dbReference type="InterPro" id="IPR029044">
    <property type="entry name" value="Nucleotide-diphossugar_trans"/>
</dbReference>
<evidence type="ECO:0000313" key="3">
    <source>
        <dbReference type="Proteomes" id="UP001652338"/>
    </source>
</evidence>
<dbReference type="SUPFAM" id="SSF53448">
    <property type="entry name" value="Nucleotide-diphospho-sugar transferases"/>
    <property type="match status" value="2"/>
</dbReference>
<dbReference type="EMBL" id="JAOQKE010000026">
    <property type="protein sequence ID" value="MCU6726490.1"/>
    <property type="molecule type" value="Genomic_DNA"/>
</dbReference>
<accession>A0ABT2SPS1</accession>
<gene>
    <name evidence="2" type="ORF">OCV47_14360</name>
</gene>
<dbReference type="RefSeq" id="WP_262655744.1">
    <property type="nucleotide sequence ID" value="NZ_JAOQKE010000026.1"/>
</dbReference>
<dbReference type="CDD" id="cd04186">
    <property type="entry name" value="GT_2_like_c"/>
    <property type="match status" value="1"/>
</dbReference>
<dbReference type="PANTHER" id="PTHR43685:SF2">
    <property type="entry name" value="GLYCOSYLTRANSFERASE 2-LIKE DOMAIN-CONTAINING PROTEIN"/>
    <property type="match status" value="1"/>
</dbReference>
<dbReference type="Gene3D" id="3.90.550.10">
    <property type="entry name" value="Spore Coat Polysaccharide Biosynthesis Protein SpsA, Chain A"/>
    <property type="match status" value="2"/>
</dbReference>
<proteinExistence type="predicted"/>
<dbReference type="InterPro" id="IPR050834">
    <property type="entry name" value="Glycosyltransf_2"/>
</dbReference>
<sequence length="564" mass="66518">MDIVLVTYNSEKWINNCLISLDREWNIGEKLNVYIVDNHSSDKTIEKLQDYQPQYFGKYIIKEENSNLGFGKANNVGAALGNDEIICFINIDTEILENTFTELQKEIILSEKNIGAWEMRQLPYEHPKIYNPVTRETSWMSGAAFAVRRTVFEQIKGFDENIFMYAEDVDLSWRIRANGYLIRYCPNVSLYHYSYAKKNEVKPVQYIESIKNNLFLRYRFGTIKQILQGYYEFWKVLFLNRSPFPGAKTKLLKGFLEHWKKVPYFRKTKEKNRTIAQFYGWDYEKTRIGSFYRYTELKDKPLVSVIVRTCGRPSVLRETLLSLRNQVYDNIEIIVVEDGKPTAENMIKTQFGDLNIRYVATEEKKGRSFAGNIGMTLASGKYLNFLDDDDVFYADHVETLVAALEKDGNMAAYSLGFETPIEIKSTDPYEFEIKAYNSRYQQSFDKVKLCHHNYIPIQCIMFSKELFTELGGLDTSLDYLEDWDLWVRYMQKTDFSCIMKTTSEYRVPFNKEFQNNRQEKLDQALEVVRKKHEQYIIKIAVSDLVKYGEDNLWQILKEKFKFNR</sequence>
<evidence type="ECO:0000259" key="1">
    <source>
        <dbReference type="Pfam" id="PF00535"/>
    </source>
</evidence>
<dbReference type="InterPro" id="IPR001173">
    <property type="entry name" value="Glyco_trans_2-like"/>
</dbReference>
<comment type="caution">
    <text evidence="2">The sequence shown here is derived from an EMBL/GenBank/DDBJ whole genome shotgun (WGS) entry which is preliminary data.</text>
</comment>
<reference evidence="2 3" key="1">
    <citation type="journal article" date="2021" name="ISME Commun">
        <title>Automated analysis of genomic sequences facilitates high-throughput and comprehensive description of bacteria.</title>
        <authorList>
            <person name="Hitch T.C.A."/>
        </authorList>
    </citation>
    <scope>NUCLEOTIDE SEQUENCE [LARGE SCALE GENOMIC DNA]</scope>
    <source>
        <strain evidence="2 3">Sanger_29</strain>
    </source>
</reference>
<dbReference type="GO" id="GO:0016757">
    <property type="term" value="F:glycosyltransferase activity"/>
    <property type="evidence" value="ECO:0007669"/>
    <property type="project" value="UniProtKB-KW"/>
</dbReference>
<keyword evidence="3" id="KW-1185">Reference proteome</keyword>
<protein>
    <submittedName>
        <fullName evidence="2">Glycosyltransferase</fullName>
        <ecNumber evidence="2">2.4.-.-</ecNumber>
    </submittedName>
</protein>
<dbReference type="Pfam" id="PF00535">
    <property type="entry name" value="Glycos_transf_2"/>
    <property type="match status" value="2"/>
</dbReference>
<feature type="domain" description="Glycosyltransferase 2-like" evidence="1">
    <location>
        <begin position="304"/>
        <end position="467"/>
    </location>
</feature>
<dbReference type="EC" id="2.4.-.-" evidence="2"/>
<evidence type="ECO:0000313" key="2">
    <source>
        <dbReference type="EMBL" id="MCU6726490.1"/>
    </source>
</evidence>